<evidence type="ECO:0000313" key="5">
    <source>
        <dbReference type="Proteomes" id="UP000636709"/>
    </source>
</evidence>
<keyword evidence="5" id="KW-1185">Reference proteome</keyword>
<evidence type="ECO:0000256" key="1">
    <source>
        <dbReference type="SAM" id="MobiDB-lite"/>
    </source>
</evidence>
<dbReference type="SUPFAM" id="SSF81383">
    <property type="entry name" value="F-box domain"/>
    <property type="match status" value="1"/>
</dbReference>
<proteinExistence type="predicted"/>
<dbReference type="InterPro" id="IPR036047">
    <property type="entry name" value="F-box-like_dom_sf"/>
</dbReference>
<evidence type="ECO:0000259" key="3">
    <source>
        <dbReference type="Pfam" id="PF23635"/>
    </source>
</evidence>
<organism evidence="4 5">
    <name type="scientific">Digitaria exilis</name>
    <dbReference type="NCBI Taxonomy" id="1010633"/>
    <lineage>
        <taxon>Eukaryota</taxon>
        <taxon>Viridiplantae</taxon>
        <taxon>Streptophyta</taxon>
        <taxon>Embryophyta</taxon>
        <taxon>Tracheophyta</taxon>
        <taxon>Spermatophyta</taxon>
        <taxon>Magnoliopsida</taxon>
        <taxon>Liliopsida</taxon>
        <taxon>Poales</taxon>
        <taxon>Poaceae</taxon>
        <taxon>PACMAD clade</taxon>
        <taxon>Panicoideae</taxon>
        <taxon>Panicodae</taxon>
        <taxon>Paniceae</taxon>
        <taxon>Anthephorinae</taxon>
        <taxon>Digitaria</taxon>
    </lineage>
</organism>
<protein>
    <recommendedName>
        <fullName evidence="6">F-box domain-containing protein</fullName>
    </recommendedName>
</protein>
<dbReference type="EMBL" id="JACEFO010002254">
    <property type="protein sequence ID" value="KAF8670593.1"/>
    <property type="molecule type" value="Genomic_DNA"/>
</dbReference>
<dbReference type="Proteomes" id="UP000636709">
    <property type="component" value="Unassembled WGS sequence"/>
</dbReference>
<dbReference type="InterPro" id="IPR001810">
    <property type="entry name" value="F-box_dom"/>
</dbReference>
<sequence length="395" mass="44155">MSGDNGSPAASRRRFPAPAPPLDNDDLLSDILLRLPPLPSSLPRAFLVCKRWRRLVSDPAFARRFRARHRRSAPLLGFFTERDGILSFTSTLDPPDRLPRGHFSLKLEDKCRFYGCRHGLVLIINRMDRQFLVWEPVTGDLRRIAFPREFGNAGNKLVQHAAVLRAHGDVHAGEDHQSIPFLVALVGSDKACTRAFACVYSSETGVWSNLISTECSSMVPMHYHPSTLCGSSLYWLLGPRMAILEFDLDKHFLGVIDVPLSDDSYRMFQQWVIPAEGGGLSFLCMSDYSAQLWTRKVDSDGIAGWVLGRTIELDKLLSLNCDVAFSPMISGFAEEDNTTFFMTSISGFGVSAFIVQLDSARFKKPFSLANLDYHHPFATVYTAGKSILVRCRVTT</sequence>
<feature type="domain" description="F-box protein AT5G49610-like beta-propeller" evidence="3">
    <location>
        <begin position="115"/>
        <end position="317"/>
    </location>
</feature>
<feature type="domain" description="F-box" evidence="2">
    <location>
        <begin position="25"/>
        <end position="65"/>
    </location>
</feature>
<gene>
    <name evidence="4" type="ORF">HU200_050620</name>
</gene>
<feature type="region of interest" description="Disordered" evidence="1">
    <location>
        <begin position="1"/>
        <end position="21"/>
    </location>
</feature>
<dbReference type="Gene3D" id="1.20.1280.50">
    <property type="match status" value="1"/>
</dbReference>
<evidence type="ECO:0000313" key="4">
    <source>
        <dbReference type="EMBL" id="KAF8670593.1"/>
    </source>
</evidence>
<dbReference type="Pfam" id="PF12937">
    <property type="entry name" value="F-box-like"/>
    <property type="match status" value="1"/>
</dbReference>
<dbReference type="PANTHER" id="PTHR32133">
    <property type="entry name" value="OS07G0120400 PROTEIN"/>
    <property type="match status" value="1"/>
</dbReference>
<comment type="caution">
    <text evidence="4">The sequence shown here is derived from an EMBL/GenBank/DDBJ whole genome shotgun (WGS) entry which is preliminary data.</text>
</comment>
<reference evidence="4" key="1">
    <citation type="submission" date="2020-07" db="EMBL/GenBank/DDBJ databases">
        <title>Genome sequence and genetic diversity analysis of an under-domesticated orphan crop, white fonio (Digitaria exilis).</title>
        <authorList>
            <person name="Bennetzen J.L."/>
            <person name="Chen S."/>
            <person name="Ma X."/>
            <person name="Wang X."/>
            <person name="Yssel A.E.J."/>
            <person name="Chaluvadi S.R."/>
            <person name="Johnson M."/>
            <person name="Gangashetty P."/>
            <person name="Hamidou F."/>
            <person name="Sanogo M.D."/>
            <person name="Zwaenepoel A."/>
            <person name="Wallace J."/>
            <person name="Van De Peer Y."/>
            <person name="Van Deynze A."/>
        </authorList>
    </citation>
    <scope>NUCLEOTIDE SEQUENCE</scope>
    <source>
        <tissue evidence="4">Leaves</tissue>
    </source>
</reference>
<dbReference type="OrthoDB" id="636553at2759"/>
<dbReference type="PANTHER" id="PTHR32133:SF380">
    <property type="entry name" value="OS10G0137700 PROTEIN"/>
    <property type="match status" value="1"/>
</dbReference>
<dbReference type="Pfam" id="PF23635">
    <property type="entry name" value="Beta-prop_AT5G49610-like"/>
    <property type="match status" value="1"/>
</dbReference>
<name>A0A835AWX6_9POAL</name>
<accession>A0A835AWX6</accession>
<evidence type="ECO:0008006" key="6">
    <source>
        <dbReference type="Google" id="ProtNLM"/>
    </source>
</evidence>
<dbReference type="AlphaFoldDB" id="A0A835AWX6"/>
<dbReference type="InterPro" id="IPR056594">
    <property type="entry name" value="AT5G49610-like_b-prop"/>
</dbReference>
<evidence type="ECO:0000259" key="2">
    <source>
        <dbReference type="Pfam" id="PF12937"/>
    </source>
</evidence>